<evidence type="ECO:0000259" key="3">
    <source>
        <dbReference type="PROSITE" id="PS51031"/>
    </source>
</evidence>
<feature type="domain" description="BESS" evidence="3">
    <location>
        <begin position="135"/>
        <end position="174"/>
    </location>
</feature>
<evidence type="ECO:0000256" key="2">
    <source>
        <dbReference type="SAM" id="MobiDB-lite"/>
    </source>
</evidence>
<gene>
    <name evidence="4" type="ORF">B7P43_G08854</name>
</gene>
<comment type="subcellular location">
    <subcellularLocation>
        <location evidence="1">Nucleus</location>
    </subcellularLocation>
</comment>
<evidence type="ECO:0000313" key="5">
    <source>
        <dbReference type="Proteomes" id="UP000235965"/>
    </source>
</evidence>
<dbReference type="EMBL" id="NEVH01002992">
    <property type="protein sequence ID" value="PNF40952.1"/>
    <property type="molecule type" value="Genomic_DNA"/>
</dbReference>
<feature type="compositionally biased region" description="Acidic residues" evidence="2">
    <location>
        <begin position="60"/>
        <end position="73"/>
    </location>
</feature>
<reference evidence="4 5" key="1">
    <citation type="submission" date="2017-12" db="EMBL/GenBank/DDBJ databases">
        <title>Hemimetabolous genomes reveal molecular basis of termite eusociality.</title>
        <authorList>
            <person name="Harrison M.C."/>
            <person name="Jongepier E."/>
            <person name="Robertson H.M."/>
            <person name="Arning N."/>
            <person name="Bitard-Feildel T."/>
            <person name="Chao H."/>
            <person name="Childers C.P."/>
            <person name="Dinh H."/>
            <person name="Doddapaneni H."/>
            <person name="Dugan S."/>
            <person name="Gowin J."/>
            <person name="Greiner C."/>
            <person name="Han Y."/>
            <person name="Hu H."/>
            <person name="Hughes D.S.T."/>
            <person name="Huylmans A.-K."/>
            <person name="Kemena C."/>
            <person name="Kremer L.P.M."/>
            <person name="Lee S.L."/>
            <person name="Lopez-Ezquerra A."/>
            <person name="Mallet L."/>
            <person name="Monroy-Kuhn J.M."/>
            <person name="Moser A."/>
            <person name="Murali S.C."/>
            <person name="Muzny D.M."/>
            <person name="Otani S."/>
            <person name="Piulachs M.-D."/>
            <person name="Poelchau M."/>
            <person name="Qu J."/>
            <person name="Schaub F."/>
            <person name="Wada-Katsumata A."/>
            <person name="Worley K.C."/>
            <person name="Xie Q."/>
            <person name="Ylla G."/>
            <person name="Poulsen M."/>
            <person name="Gibbs R.A."/>
            <person name="Schal C."/>
            <person name="Richards S."/>
            <person name="Belles X."/>
            <person name="Korb J."/>
            <person name="Bornberg-Bauer E."/>
        </authorList>
    </citation>
    <scope>NUCLEOTIDE SEQUENCE [LARGE SCALE GENOMIC DNA]</scope>
    <source>
        <tissue evidence="4">Whole body</tissue>
    </source>
</reference>
<evidence type="ECO:0000256" key="1">
    <source>
        <dbReference type="PROSITE-ProRule" id="PRU00371"/>
    </source>
</evidence>
<accession>A0A2J7RJF1</accession>
<dbReference type="InParanoid" id="A0A2J7RJF1"/>
<evidence type="ECO:0000313" key="4">
    <source>
        <dbReference type="EMBL" id="PNF40952.1"/>
    </source>
</evidence>
<dbReference type="GO" id="GO:0003677">
    <property type="term" value="F:DNA binding"/>
    <property type="evidence" value="ECO:0007669"/>
    <property type="project" value="InterPro"/>
</dbReference>
<dbReference type="PROSITE" id="PS51031">
    <property type="entry name" value="BESS"/>
    <property type="match status" value="1"/>
</dbReference>
<dbReference type="GO" id="GO:0005634">
    <property type="term" value="C:nucleus"/>
    <property type="evidence" value="ECO:0007669"/>
    <property type="project" value="UniProtKB-SubCell"/>
</dbReference>
<sequence length="243" mass="27534">MSLRSQHRKVVQKYNTVSGQAAANIRKWKFEDSMSFLISYMRDKERISSLDIEEQKGGDELEENEQDDTEYEVSVEQISPPPDSHRKRELSKSVSISTPKKKCNRSSRPQETASATVMKYLLENRQQTTDKDKEKDSLELFFESMVKTVKTFSPVDQHLIRNQIYNLVSQMEAKYLMPHPPSPQSHFHSTNLGGPSAGSEFTYVGNPKMSQSSQPPSPISPASSTDSNSACSNFFSNFSPESY</sequence>
<organism evidence="4 5">
    <name type="scientific">Cryptotermes secundus</name>
    <dbReference type="NCBI Taxonomy" id="105785"/>
    <lineage>
        <taxon>Eukaryota</taxon>
        <taxon>Metazoa</taxon>
        <taxon>Ecdysozoa</taxon>
        <taxon>Arthropoda</taxon>
        <taxon>Hexapoda</taxon>
        <taxon>Insecta</taxon>
        <taxon>Pterygota</taxon>
        <taxon>Neoptera</taxon>
        <taxon>Polyneoptera</taxon>
        <taxon>Dictyoptera</taxon>
        <taxon>Blattodea</taxon>
        <taxon>Blattoidea</taxon>
        <taxon>Termitoidae</taxon>
        <taxon>Kalotermitidae</taxon>
        <taxon>Cryptotermitinae</taxon>
        <taxon>Cryptotermes</taxon>
    </lineage>
</organism>
<name>A0A2J7RJF1_9NEOP</name>
<feature type="region of interest" description="Disordered" evidence="2">
    <location>
        <begin position="50"/>
        <end position="114"/>
    </location>
</feature>
<dbReference type="OrthoDB" id="6603924at2759"/>
<dbReference type="AlphaFoldDB" id="A0A2J7RJF1"/>
<proteinExistence type="predicted"/>
<keyword evidence="1" id="KW-0539">Nucleus</keyword>
<dbReference type="EMBL" id="NEVH01002992">
    <property type="protein sequence ID" value="PNF40951.1"/>
    <property type="molecule type" value="Genomic_DNA"/>
</dbReference>
<dbReference type="InterPro" id="IPR004210">
    <property type="entry name" value="BESS_motif"/>
</dbReference>
<keyword evidence="5" id="KW-1185">Reference proteome</keyword>
<protein>
    <recommendedName>
        <fullName evidence="3">BESS domain-containing protein</fullName>
    </recommendedName>
</protein>
<dbReference type="Proteomes" id="UP000235965">
    <property type="component" value="Unassembled WGS sequence"/>
</dbReference>
<comment type="caution">
    <text evidence="4">The sequence shown here is derived from an EMBL/GenBank/DDBJ whole genome shotgun (WGS) entry which is preliminary data.</text>
</comment>
<feature type="region of interest" description="Disordered" evidence="2">
    <location>
        <begin position="176"/>
        <end position="229"/>
    </location>
</feature>
<feature type="compositionally biased region" description="Low complexity" evidence="2">
    <location>
        <begin position="210"/>
        <end position="229"/>
    </location>
</feature>
<feature type="compositionally biased region" description="Basic and acidic residues" evidence="2">
    <location>
        <begin position="50"/>
        <end position="59"/>
    </location>
</feature>